<dbReference type="PANTHER" id="PTHR45913">
    <property type="entry name" value="EPM2A-INTERACTING PROTEIN 1"/>
    <property type="match status" value="1"/>
</dbReference>
<organism evidence="1 2">
    <name type="scientific">Merluccius polli</name>
    <name type="common">Benguela hake</name>
    <name type="synonym">Merluccius cadenati</name>
    <dbReference type="NCBI Taxonomy" id="89951"/>
    <lineage>
        <taxon>Eukaryota</taxon>
        <taxon>Metazoa</taxon>
        <taxon>Chordata</taxon>
        <taxon>Craniata</taxon>
        <taxon>Vertebrata</taxon>
        <taxon>Euteleostomi</taxon>
        <taxon>Actinopterygii</taxon>
        <taxon>Neopterygii</taxon>
        <taxon>Teleostei</taxon>
        <taxon>Neoteleostei</taxon>
        <taxon>Acanthomorphata</taxon>
        <taxon>Zeiogadaria</taxon>
        <taxon>Gadariae</taxon>
        <taxon>Gadiformes</taxon>
        <taxon>Gadoidei</taxon>
        <taxon>Merlucciidae</taxon>
        <taxon>Merluccius</taxon>
    </lineage>
</organism>
<gene>
    <name evidence="1" type="ORF">N1851_005768</name>
</gene>
<evidence type="ECO:0000313" key="2">
    <source>
        <dbReference type="Proteomes" id="UP001174136"/>
    </source>
</evidence>
<accession>A0AA47N6Q6</accession>
<name>A0AA47N6Q6_MERPO</name>
<proteinExistence type="predicted"/>
<dbReference type="Proteomes" id="UP001174136">
    <property type="component" value="Unassembled WGS sequence"/>
</dbReference>
<evidence type="ECO:0000313" key="1">
    <source>
        <dbReference type="EMBL" id="KAK0152700.1"/>
    </source>
</evidence>
<dbReference type="AlphaFoldDB" id="A0AA47N6Q6"/>
<dbReference type="PANTHER" id="PTHR45913:SF11">
    <property type="entry name" value="EPM2A-INTERACTING PROTEIN 1"/>
    <property type="match status" value="1"/>
</dbReference>
<dbReference type="EMBL" id="JAOPHQ010000916">
    <property type="protein sequence ID" value="KAK0152700.1"/>
    <property type="molecule type" value="Genomic_DNA"/>
</dbReference>
<comment type="caution">
    <text evidence="1">The sequence shown here is derived from an EMBL/GenBank/DDBJ whole genome shotgun (WGS) entry which is preliminary data.</text>
</comment>
<sequence length="146" mass="16703">MESKQKVIPELEEEKWLSDLAFMRYVTEHLNALNVKFQGPEMRDSVKEFQMKLCLWEGQRHQGNLSHFPTCPSVSDTVTIPFPTKLYADKLNTLKAGFSRRFSNFESQKSNLNLFANPFAIDVGTAPVHLQLDLIELQCNGALKTQ</sequence>
<protein>
    <submittedName>
        <fullName evidence="1">General transcription factor II-I repeat domain-containing protein 2</fullName>
    </submittedName>
</protein>
<keyword evidence="2" id="KW-1185">Reference proteome</keyword>
<reference evidence="1" key="1">
    <citation type="journal article" date="2023" name="Front. Mar. Sci.">
        <title>A new Merluccius polli reference genome to investigate the effects of global change in West African waters.</title>
        <authorList>
            <person name="Mateo J.L."/>
            <person name="Blanco-Fernandez C."/>
            <person name="Garcia-Vazquez E."/>
            <person name="Machado-Schiaffino G."/>
        </authorList>
    </citation>
    <scope>NUCLEOTIDE SEQUENCE</scope>
    <source>
        <strain evidence="1">C29</strain>
        <tissue evidence="1">Fin</tissue>
    </source>
</reference>